<feature type="transmembrane region" description="Helical" evidence="2">
    <location>
        <begin position="122"/>
        <end position="140"/>
    </location>
</feature>
<feature type="transmembrane region" description="Helical" evidence="2">
    <location>
        <begin position="99"/>
        <end position="116"/>
    </location>
</feature>
<feature type="transmembrane region" description="Helical" evidence="2">
    <location>
        <begin position="311"/>
        <end position="331"/>
    </location>
</feature>
<feature type="region of interest" description="Disordered" evidence="1">
    <location>
        <begin position="212"/>
        <end position="233"/>
    </location>
</feature>
<feature type="transmembrane region" description="Helical" evidence="2">
    <location>
        <begin position="372"/>
        <end position="395"/>
    </location>
</feature>
<protein>
    <submittedName>
        <fullName evidence="3">MFS transporter</fullName>
    </submittedName>
</protein>
<dbReference type="RefSeq" id="WP_254667490.1">
    <property type="nucleotide sequence ID" value="NZ_JAVRER010000003.1"/>
</dbReference>
<sequence>MNSPVTPQAPVGLPSPSRRPSLPGPAGARTVQAAFAFGLAALNLRIAVASLSPVLTEVQRDEHLSSFGGGALSTVPVVCFGAFAFLAPRLTRRFGPHRLLWCALLALAGGIVLRSVPGVLALFGGTLIAGAAIAVGNVLMPQLIKHDFAGRAGLMLGCYSLALSGGAALAAGVVVPLESATGWGWRQVLALGAVPALVAALARLPELLVPDRRSPDRRSPDRRRDQAERAGTDPAAPALRALWRDRTAWAVTLYMGLQSLGYYAILSWLPTLLQDHGMSDSQAGWMLSFSSFPGMAASFAAPWLQQRLRPAFVAPLASGLLCATGFVGLFTSPVSGAYVWMTALGLGQGLAIGLALGYIVARSPDAHHTGQLSTMAQGAGYLIACLGPLGLGLLHSLSGGWSLPVAVLLAVLVAQTAAAFGASRDRHVLAS</sequence>
<reference evidence="4" key="1">
    <citation type="submission" date="2023-07" db="EMBL/GenBank/DDBJ databases">
        <title>30 novel species of actinomycetes from the DSMZ collection.</title>
        <authorList>
            <person name="Nouioui I."/>
        </authorList>
    </citation>
    <scope>NUCLEOTIDE SEQUENCE [LARGE SCALE GENOMIC DNA]</scope>
    <source>
        <strain evidence="4">DSM 41982</strain>
    </source>
</reference>
<evidence type="ECO:0000313" key="3">
    <source>
        <dbReference type="EMBL" id="MDT0414418.1"/>
    </source>
</evidence>
<feature type="transmembrane region" description="Helical" evidence="2">
    <location>
        <begin position="67"/>
        <end position="87"/>
    </location>
</feature>
<evidence type="ECO:0000256" key="1">
    <source>
        <dbReference type="SAM" id="MobiDB-lite"/>
    </source>
</evidence>
<dbReference type="SUPFAM" id="SSF103473">
    <property type="entry name" value="MFS general substrate transporter"/>
    <property type="match status" value="1"/>
</dbReference>
<feature type="transmembrane region" description="Helical" evidence="2">
    <location>
        <begin position="401"/>
        <end position="422"/>
    </location>
</feature>
<dbReference type="Pfam" id="PF07690">
    <property type="entry name" value="MFS_1"/>
    <property type="match status" value="1"/>
</dbReference>
<dbReference type="Gene3D" id="1.20.1250.20">
    <property type="entry name" value="MFS general substrate transporter like domains"/>
    <property type="match status" value="1"/>
</dbReference>
<accession>A0ABD5E168</accession>
<feature type="transmembrane region" description="Helical" evidence="2">
    <location>
        <begin position="183"/>
        <end position="204"/>
    </location>
</feature>
<keyword evidence="2" id="KW-1133">Transmembrane helix</keyword>
<proteinExistence type="predicted"/>
<feature type="transmembrane region" description="Helical" evidence="2">
    <location>
        <begin position="33"/>
        <end position="55"/>
    </location>
</feature>
<dbReference type="InterPro" id="IPR011701">
    <property type="entry name" value="MFS"/>
</dbReference>
<feature type="region of interest" description="Disordered" evidence="1">
    <location>
        <begin position="1"/>
        <end position="25"/>
    </location>
</feature>
<dbReference type="Proteomes" id="UP001183607">
    <property type="component" value="Unassembled WGS sequence"/>
</dbReference>
<keyword evidence="2" id="KW-0812">Transmembrane</keyword>
<dbReference type="PANTHER" id="PTHR23523:SF2">
    <property type="entry name" value="2-NITROIMIDAZOLE TRANSPORTER"/>
    <property type="match status" value="1"/>
</dbReference>
<feature type="transmembrane region" description="Helical" evidence="2">
    <location>
        <begin position="337"/>
        <end position="360"/>
    </location>
</feature>
<dbReference type="InterPro" id="IPR036259">
    <property type="entry name" value="MFS_trans_sf"/>
</dbReference>
<gene>
    <name evidence="3" type="ORF">RM574_02870</name>
</gene>
<name>A0ABD5E168_9ACTN</name>
<feature type="transmembrane region" description="Helical" evidence="2">
    <location>
        <begin position="152"/>
        <end position="177"/>
    </location>
</feature>
<feature type="transmembrane region" description="Helical" evidence="2">
    <location>
        <begin position="285"/>
        <end position="304"/>
    </location>
</feature>
<dbReference type="AlphaFoldDB" id="A0ABD5E168"/>
<keyword evidence="2" id="KW-0472">Membrane</keyword>
<feature type="compositionally biased region" description="Low complexity" evidence="1">
    <location>
        <begin position="12"/>
        <end position="25"/>
    </location>
</feature>
<evidence type="ECO:0000313" key="4">
    <source>
        <dbReference type="Proteomes" id="UP001183607"/>
    </source>
</evidence>
<comment type="caution">
    <text evidence="3">The sequence shown here is derived from an EMBL/GenBank/DDBJ whole genome shotgun (WGS) entry which is preliminary data.</text>
</comment>
<organism evidence="3 4">
    <name type="scientific">Streptomyces evansiae</name>
    <dbReference type="NCBI Taxonomy" id="3075535"/>
    <lineage>
        <taxon>Bacteria</taxon>
        <taxon>Bacillati</taxon>
        <taxon>Actinomycetota</taxon>
        <taxon>Actinomycetes</taxon>
        <taxon>Kitasatosporales</taxon>
        <taxon>Streptomycetaceae</taxon>
        <taxon>Streptomyces</taxon>
    </lineage>
</organism>
<feature type="compositionally biased region" description="Basic and acidic residues" evidence="1">
    <location>
        <begin position="212"/>
        <end position="231"/>
    </location>
</feature>
<dbReference type="EMBL" id="JAVRER010000003">
    <property type="protein sequence ID" value="MDT0414418.1"/>
    <property type="molecule type" value="Genomic_DNA"/>
</dbReference>
<evidence type="ECO:0000256" key="2">
    <source>
        <dbReference type="SAM" id="Phobius"/>
    </source>
</evidence>
<dbReference type="InterPro" id="IPR052524">
    <property type="entry name" value="MFS_Cyanate_Porter"/>
</dbReference>
<feature type="transmembrane region" description="Helical" evidence="2">
    <location>
        <begin position="247"/>
        <end position="265"/>
    </location>
</feature>
<dbReference type="PANTHER" id="PTHR23523">
    <property type="match status" value="1"/>
</dbReference>